<organism evidence="1 2">
    <name type="scientific">Pseudopedobacter saltans</name>
    <dbReference type="NCBI Taxonomy" id="151895"/>
    <lineage>
        <taxon>Bacteria</taxon>
        <taxon>Pseudomonadati</taxon>
        <taxon>Bacteroidota</taxon>
        <taxon>Sphingobacteriia</taxon>
        <taxon>Sphingobacteriales</taxon>
        <taxon>Sphingobacteriaceae</taxon>
        <taxon>Pseudopedobacter</taxon>
    </lineage>
</organism>
<protein>
    <recommendedName>
        <fullName evidence="3">FAD-binding FR-type domain-containing protein</fullName>
    </recommendedName>
</protein>
<evidence type="ECO:0008006" key="3">
    <source>
        <dbReference type="Google" id="ProtNLM"/>
    </source>
</evidence>
<dbReference type="SUPFAM" id="SSF63380">
    <property type="entry name" value="Riboflavin synthase domain-like"/>
    <property type="match status" value="1"/>
</dbReference>
<dbReference type="Proteomes" id="UP000249645">
    <property type="component" value="Unassembled WGS sequence"/>
</dbReference>
<sequence>MNYLKRQALNLLEKRMLRRGSVLDVRLWSPATICEIDLYLPDADMSRWDSVQHIKMKVADATYRDYTPVYWDAETHTCTLILDLEHGGPGTDWAKMLTKNISIEYIGIGKTPHRPVSGTMLGFGDVSAMAHLLALEYLAKEKSNITGGICFRYPNHALEFSEYFKSNYQPIVLNENTAFHDKWEGWLENHTLLAQTVFVVGNIPSVVKFRKFLKSHSTFNGNIKAEGFWQ</sequence>
<reference evidence="1 2" key="1">
    <citation type="submission" date="2017-11" db="EMBL/GenBank/DDBJ databases">
        <title>Infants hospitalized years apart are colonized by the same room-sourced microbial strains.</title>
        <authorList>
            <person name="Brooks B."/>
            <person name="Olm M.R."/>
            <person name="Firek B.A."/>
            <person name="Baker R."/>
            <person name="Thomas B.C."/>
            <person name="Morowitz M.J."/>
            <person name="Banfield J.F."/>
        </authorList>
    </citation>
    <scope>NUCLEOTIDE SEQUENCE [LARGE SCALE GENOMIC DNA]</scope>
    <source>
        <strain evidence="1">S2_009_000_R2_76</strain>
    </source>
</reference>
<evidence type="ECO:0000313" key="2">
    <source>
        <dbReference type="Proteomes" id="UP000249645"/>
    </source>
</evidence>
<name>A0A2W5F9B5_9SPHI</name>
<gene>
    <name evidence="1" type="ORF">DI598_00045</name>
</gene>
<accession>A0A2W5F9B5</accession>
<dbReference type="InterPro" id="IPR017938">
    <property type="entry name" value="Riboflavin_synthase-like_b-brl"/>
</dbReference>
<dbReference type="EMBL" id="QFOI01000001">
    <property type="protein sequence ID" value="PZP52661.1"/>
    <property type="molecule type" value="Genomic_DNA"/>
</dbReference>
<proteinExistence type="predicted"/>
<comment type="caution">
    <text evidence="1">The sequence shown here is derived from an EMBL/GenBank/DDBJ whole genome shotgun (WGS) entry which is preliminary data.</text>
</comment>
<evidence type="ECO:0000313" key="1">
    <source>
        <dbReference type="EMBL" id="PZP52661.1"/>
    </source>
</evidence>
<dbReference type="AlphaFoldDB" id="A0A2W5F9B5"/>